<dbReference type="AlphaFoldDB" id="A0A0E9U7P2"/>
<accession>A0A0E9U7P2</accession>
<organism evidence="1">
    <name type="scientific">Anguilla anguilla</name>
    <name type="common">European freshwater eel</name>
    <name type="synonym">Muraena anguilla</name>
    <dbReference type="NCBI Taxonomy" id="7936"/>
    <lineage>
        <taxon>Eukaryota</taxon>
        <taxon>Metazoa</taxon>
        <taxon>Chordata</taxon>
        <taxon>Craniata</taxon>
        <taxon>Vertebrata</taxon>
        <taxon>Euteleostomi</taxon>
        <taxon>Actinopterygii</taxon>
        <taxon>Neopterygii</taxon>
        <taxon>Teleostei</taxon>
        <taxon>Anguilliformes</taxon>
        <taxon>Anguillidae</taxon>
        <taxon>Anguilla</taxon>
    </lineage>
</organism>
<proteinExistence type="predicted"/>
<name>A0A0E9U7P2_ANGAN</name>
<dbReference type="EMBL" id="GBXM01046721">
    <property type="protein sequence ID" value="JAH61856.1"/>
    <property type="molecule type" value="Transcribed_RNA"/>
</dbReference>
<protein>
    <submittedName>
        <fullName evidence="1">Uncharacterized protein</fullName>
    </submittedName>
</protein>
<reference evidence="1" key="1">
    <citation type="submission" date="2014-11" db="EMBL/GenBank/DDBJ databases">
        <authorList>
            <person name="Amaro Gonzalez C."/>
        </authorList>
    </citation>
    <scope>NUCLEOTIDE SEQUENCE</scope>
</reference>
<sequence length="20" mass="2250">MYVFTGEGFQIDMLGAVRSQ</sequence>
<evidence type="ECO:0000313" key="1">
    <source>
        <dbReference type="EMBL" id="JAH61856.1"/>
    </source>
</evidence>
<reference evidence="1" key="2">
    <citation type="journal article" date="2015" name="Fish Shellfish Immunol.">
        <title>Early steps in the European eel (Anguilla anguilla)-Vibrio vulnificus interaction in the gills: Role of the RtxA13 toxin.</title>
        <authorList>
            <person name="Callol A."/>
            <person name="Pajuelo D."/>
            <person name="Ebbesson L."/>
            <person name="Teles M."/>
            <person name="MacKenzie S."/>
            <person name="Amaro C."/>
        </authorList>
    </citation>
    <scope>NUCLEOTIDE SEQUENCE</scope>
</reference>